<dbReference type="Proteomes" id="UP000677305">
    <property type="component" value="Chromosome"/>
</dbReference>
<keyword evidence="3" id="KW-1185">Reference proteome</keyword>
<feature type="transmembrane region" description="Helical" evidence="1">
    <location>
        <begin position="56"/>
        <end position="77"/>
    </location>
</feature>
<name>A0A8J8M922_9FIRM</name>
<evidence type="ECO:0000313" key="2">
    <source>
        <dbReference type="EMBL" id="QUH28563.1"/>
    </source>
</evidence>
<feature type="transmembrane region" description="Helical" evidence="1">
    <location>
        <begin position="6"/>
        <end position="36"/>
    </location>
</feature>
<keyword evidence="1" id="KW-0472">Membrane</keyword>
<evidence type="ECO:0000256" key="1">
    <source>
        <dbReference type="SAM" id="Phobius"/>
    </source>
</evidence>
<sequence length="154" mass="17459">MAGFSIVLLGFIFIIIASVVGIFIVFILPLIINFIIISKELEWRMKKIFKMWGGMLGVQFLTSLIMIAVALIIDLFIPFETWTNTTYGFLGMLISSVFRIIPIALLMLLSLLLYRRISMEKPTTKTYIALGVQSVLMSFSANVPTFIVFALMQY</sequence>
<feature type="transmembrane region" description="Helical" evidence="1">
    <location>
        <begin position="126"/>
        <end position="152"/>
    </location>
</feature>
<dbReference type="AlphaFoldDB" id="A0A8J8M922"/>
<evidence type="ECO:0000313" key="3">
    <source>
        <dbReference type="Proteomes" id="UP000677305"/>
    </source>
</evidence>
<keyword evidence="1" id="KW-0812">Transmembrane</keyword>
<gene>
    <name evidence="2" type="ORF">HYG85_06365</name>
</gene>
<protein>
    <submittedName>
        <fullName evidence="2">Uncharacterized protein</fullName>
    </submittedName>
</protein>
<dbReference type="RefSeq" id="WP_212692790.1">
    <property type="nucleotide sequence ID" value="NZ_CP058561.1"/>
</dbReference>
<organism evidence="2 3">
    <name type="scientific">Vallitalea guaymasensis</name>
    <dbReference type="NCBI Taxonomy" id="1185412"/>
    <lineage>
        <taxon>Bacteria</taxon>
        <taxon>Bacillati</taxon>
        <taxon>Bacillota</taxon>
        <taxon>Clostridia</taxon>
        <taxon>Lachnospirales</taxon>
        <taxon>Vallitaleaceae</taxon>
        <taxon>Vallitalea</taxon>
    </lineage>
</organism>
<feature type="transmembrane region" description="Helical" evidence="1">
    <location>
        <begin position="89"/>
        <end position="114"/>
    </location>
</feature>
<reference evidence="2 3" key="1">
    <citation type="submission" date="2020-07" db="EMBL/GenBank/DDBJ databases">
        <title>Vallitalea guaymasensis genome.</title>
        <authorList>
            <person name="Postec A."/>
        </authorList>
    </citation>
    <scope>NUCLEOTIDE SEQUENCE [LARGE SCALE GENOMIC DNA]</scope>
    <source>
        <strain evidence="2 3">Ra1766G1</strain>
    </source>
</reference>
<accession>A0A8J8M922</accession>
<dbReference type="KEGG" id="vgu:HYG85_06365"/>
<keyword evidence="1" id="KW-1133">Transmembrane helix</keyword>
<proteinExistence type="predicted"/>
<dbReference type="EMBL" id="CP058561">
    <property type="protein sequence ID" value="QUH28563.1"/>
    <property type="molecule type" value="Genomic_DNA"/>
</dbReference>